<dbReference type="InterPro" id="IPR036318">
    <property type="entry name" value="FAD-bd_PCMH-like_sf"/>
</dbReference>
<evidence type="ECO:0000256" key="4">
    <source>
        <dbReference type="ARBA" id="ARBA00022827"/>
    </source>
</evidence>
<evidence type="ECO:0000256" key="2">
    <source>
        <dbReference type="ARBA" id="ARBA00005466"/>
    </source>
</evidence>
<dbReference type="AlphaFoldDB" id="A0A2P7YKT1"/>
<organism evidence="7 8">
    <name type="scientific">Elsinoe australis</name>
    <dbReference type="NCBI Taxonomy" id="40998"/>
    <lineage>
        <taxon>Eukaryota</taxon>
        <taxon>Fungi</taxon>
        <taxon>Dikarya</taxon>
        <taxon>Ascomycota</taxon>
        <taxon>Pezizomycotina</taxon>
        <taxon>Dothideomycetes</taxon>
        <taxon>Dothideomycetidae</taxon>
        <taxon>Myriangiales</taxon>
        <taxon>Elsinoaceae</taxon>
        <taxon>Elsinoe</taxon>
    </lineage>
</organism>
<dbReference type="Proteomes" id="UP000243723">
    <property type="component" value="Unassembled WGS sequence"/>
</dbReference>
<dbReference type="InterPro" id="IPR016167">
    <property type="entry name" value="FAD-bd_PCMH_sub1"/>
</dbReference>
<dbReference type="InterPro" id="IPR016166">
    <property type="entry name" value="FAD-bd_PCMH"/>
</dbReference>
<name>A0A2P7YKT1_9PEZI</name>
<evidence type="ECO:0000256" key="1">
    <source>
        <dbReference type="ARBA" id="ARBA00001974"/>
    </source>
</evidence>
<dbReference type="InterPro" id="IPR016169">
    <property type="entry name" value="FAD-bd_PCMH_sub2"/>
</dbReference>
<evidence type="ECO:0000313" key="8">
    <source>
        <dbReference type="Proteomes" id="UP000243723"/>
    </source>
</evidence>
<dbReference type="EMBL" id="NHZQ01000419">
    <property type="protein sequence ID" value="PSK36588.1"/>
    <property type="molecule type" value="Genomic_DNA"/>
</dbReference>
<dbReference type="Pfam" id="PF01565">
    <property type="entry name" value="FAD_binding_4"/>
    <property type="match status" value="1"/>
</dbReference>
<protein>
    <recommendedName>
        <fullName evidence="6">FAD-binding PCMH-type domain-containing protein</fullName>
    </recommendedName>
</protein>
<dbReference type="GO" id="GO:0016491">
    <property type="term" value="F:oxidoreductase activity"/>
    <property type="evidence" value="ECO:0007669"/>
    <property type="project" value="UniProtKB-KW"/>
</dbReference>
<dbReference type="GO" id="GO:0071949">
    <property type="term" value="F:FAD binding"/>
    <property type="evidence" value="ECO:0007669"/>
    <property type="project" value="InterPro"/>
</dbReference>
<evidence type="ECO:0000256" key="3">
    <source>
        <dbReference type="ARBA" id="ARBA00022630"/>
    </source>
</evidence>
<feature type="domain" description="FAD-binding PCMH-type" evidence="6">
    <location>
        <begin position="30"/>
        <end position="201"/>
    </location>
</feature>
<keyword evidence="5" id="KW-0560">Oxidoreductase</keyword>
<comment type="similarity">
    <text evidence="2">Belongs to the oxygen-dependent FAD-linked oxidoreductase family.</text>
</comment>
<keyword evidence="8" id="KW-1185">Reference proteome</keyword>
<evidence type="ECO:0000256" key="5">
    <source>
        <dbReference type="ARBA" id="ARBA00023002"/>
    </source>
</evidence>
<dbReference type="OrthoDB" id="415825at2759"/>
<sequence length="468" mass="52360">MSLPIVWRSEVDEATYEEARVGRVFNHRRPNRYPVAVVKASSIDHVVQAVRVAKEKGFRISVRSGGHSWAAWSVRDNAVLIDLGNLKHISLNESKDLVSVSPSTTGSILNAFLSKRGLMFAGGHCPDVGLGGFLLQGGMGWNCRNWGWACERIRALDVVTADGELIRVDASQNSDLLWAAKGAGPGFPAVVVQYHLEVRPKVPVMRSSAFVYPVSEYRKVMRWVVDITPTFDADTEIVAVGNTPPGINQKCIVALFVTFKDSEEECLAALKPANESRPKGFVVEDVNRPTSLAKEYCDQAGANPQGHRYCADNGYVNNDEDVVQVLEPAFTTLPNEKAFALWYAMAPCSRREMPDMALSMQSDHYFAIYTIWEHEKDDDRCQDWTEGVMKKIAPKCDGAYLGDSDFQVRQTKYWTDQKARKLMDIRRQRDPDDRICGYLDRKDQAGKAGLLNNNTWFGRRGDSPMEAV</sequence>
<dbReference type="InterPro" id="IPR006094">
    <property type="entry name" value="Oxid_FAD_bind_N"/>
</dbReference>
<dbReference type="PROSITE" id="PS51387">
    <property type="entry name" value="FAD_PCMH"/>
    <property type="match status" value="1"/>
</dbReference>
<gene>
    <name evidence="7" type="ORF">B9Z65_1771</name>
</gene>
<evidence type="ECO:0000259" key="6">
    <source>
        <dbReference type="PROSITE" id="PS51387"/>
    </source>
</evidence>
<accession>A0A2P7YKT1</accession>
<dbReference type="Gene3D" id="3.30.465.10">
    <property type="match status" value="1"/>
</dbReference>
<dbReference type="SUPFAM" id="SSF56176">
    <property type="entry name" value="FAD-binding/transporter-associated domain-like"/>
    <property type="match status" value="1"/>
</dbReference>
<evidence type="ECO:0000313" key="7">
    <source>
        <dbReference type="EMBL" id="PSK36588.1"/>
    </source>
</evidence>
<reference evidence="7 8" key="1">
    <citation type="submission" date="2017-05" db="EMBL/GenBank/DDBJ databases">
        <title>Draft genome sequence of Elsinoe australis.</title>
        <authorList>
            <person name="Cheng Q."/>
        </authorList>
    </citation>
    <scope>NUCLEOTIDE SEQUENCE [LARGE SCALE GENOMIC DNA]</scope>
    <source>
        <strain evidence="7 8">NL1</strain>
    </source>
</reference>
<dbReference type="Gene3D" id="3.30.43.10">
    <property type="entry name" value="Uridine Diphospho-n-acetylenolpyruvylglucosamine Reductase, domain 2"/>
    <property type="match status" value="1"/>
</dbReference>
<keyword evidence="4" id="KW-0274">FAD</keyword>
<dbReference type="STRING" id="40998.A0A2P7YKT1"/>
<dbReference type="InterPro" id="IPR050416">
    <property type="entry name" value="FAD-linked_Oxidoreductase"/>
</dbReference>
<proteinExistence type="inferred from homology"/>
<dbReference type="Gene3D" id="3.40.462.20">
    <property type="match status" value="1"/>
</dbReference>
<dbReference type="PANTHER" id="PTHR42973">
    <property type="entry name" value="BINDING OXIDOREDUCTASE, PUTATIVE (AFU_ORTHOLOGUE AFUA_1G17690)-RELATED"/>
    <property type="match status" value="1"/>
</dbReference>
<comment type="cofactor">
    <cofactor evidence="1">
        <name>FAD</name>
        <dbReference type="ChEBI" id="CHEBI:57692"/>
    </cofactor>
</comment>
<comment type="caution">
    <text evidence="7">The sequence shown here is derived from an EMBL/GenBank/DDBJ whole genome shotgun (WGS) entry which is preliminary data.</text>
</comment>
<dbReference type="PANTHER" id="PTHR42973:SF39">
    <property type="entry name" value="FAD-BINDING PCMH-TYPE DOMAIN-CONTAINING PROTEIN"/>
    <property type="match status" value="1"/>
</dbReference>
<keyword evidence="3" id="KW-0285">Flavoprotein</keyword>